<feature type="compositionally biased region" description="Low complexity" evidence="2">
    <location>
        <begin position="50"/>
        <end position="73"/>
    </location>
</feature>
<feature type="domain" description="Bacterial type II secretion system protein E" evidence="3">
    <location>
        <begin position="147"/>
        <end position="400"/>
    </location>
</feature>
<comment type="similarity">
    <text evidence="1">Belongs to the GSP E family.</text>
</comment>
<accession>A0A371X6Z8</accession>
<dbReference type="InterPro" id="IPR050921">
    <property type="entry name" value="T4SS_GSP_E_ATPase"/>
</dbReference>
<dbReference type="Gene3D" id="3.40.50.300">
    <property type="entry name" value="P-loop containing nucleotide triphosphate hydrolases"/>
    <property type="match status" value="1"/>
</dbReference>
<dbReference type="OrthoDB" id="9810761at2"/>
<feature type="compositionally biased region" description="Polar residues" evidence="2">
    <location>
        <begin position="1"/>
        <end position="10"/>
    </location>
</feature>
<protein>
    <submittedName>
        <fullName evidence="4">CpaF family protein</fullName>
    </submittedName>
</protein>
<evidence type="ECO:0000256" key="2">
    <source>
        <dbReference type="SAM" id="MobiDB-lite"/>
    </source>
</evidence>
<dbReference type="RefSeq" id="WP_116681885.1">
    <property type="nucleotide sequence ID" value="NZ_QURL01000002.1"/>
</dbReference>
<dbReference type="AlphaFoldDB" id="A0A371X6Z8"/>
<dbReference type="CDD" id="cd01130">
    <property type="entry name" value="VirB11-like_ATPase"/>
    <property type="match status" value="1"/>
</dbReference>
<dbReference type="InterPro" id="IPR001482">
    <property type="entry name" value="T2SS/T4SS_dom"/>
</dbReference>
<sequence>MFGKRTQTGNAAPPPPAAPAHSQTVALKERAAPSPVQSSGGMRSQLLDVAPPASRRAAPPAAPAKPAAESARGAGRRDEAFYERKSQVFGALIDTIDLSQLAALDNETAREEIRDIVNDIIQIKNYAMTIAEQEDLLADICNDVLGYGPLEPLLARDDIADIMVNGAKQTFIEVGGKTIETNVRFRDNQQLLNICQRIVSQVGRRVDETSPICDARLPDGSRVNVIAPPLALDGAALTIRKFRKDKLTLDELVRFGSITPEGAQILQIIGRVRCNVVISGGTGSGKTTLLNCLTHYIDADERIVTCEDSAELQLQQPHVVRLETRPPNIEGEGAITMRDLVKNCLRMRPERIVVGEVRGPEVFDLLQAMNTGHDGSMGTIHANSPRECLNRIESMIAMGGYSLPSRTVKEIVCGSVDIIVQAARLRDGSRRITHITEVIGMEGDVIITQDLFVYDILGEDVNGKLIGKHRSTGIGRPRFWDKARYFGEEKRLAAALDASQGAEPEGTFR</sequence>
<dbReference type="Proteomes" id="UP000264310">
    <property type="component" value="Unassembled WGS sequence"/>
</dbReference>
<dbReference type="PANTHER" id="PTHR30486:SF15">
    <property type="entry name" value="TYPE II_IV SECRETION SYSTEM ATPASE"/>
    <property type="match status" value="1"/>
</dbReference>
<dbReference type="Gene3D" id="3.30.450.380">
    <property type="match status" value="1"/>
</dbReference>
<dbReference type="EMBL" id="QURL01000002">
    <property type="protein sequence ID" value="RFC64987.1"/>
    <property type="molecule type" value="Genomic_DNA"/>
</dbReference>
<dbReference type="Pfam" id="PF00437">
    <property type="entry name" value="T2SSE"/>
    <property type="match status" value="1"/>
</dbReference>
<gene>
    <name evidence="4" type="ORF">DYI37_03735</name>
</gene>
<feature type="region of interest" description="Disordered" evidence="2">
    <location>
        <begin position="1"/>
        <end position="77"/>
    </location>
</feature>
<evidence type="ECO:0000259" key="3">
    <source>
        <dbReference type="Pfam" id="PF00437"/>
    </source>
</evidence>
<dbReference type="GO" id="GO:0016887">
    <property type="term" value="F:ATP hydrolysis activity"/>
    <property type="evidence" value="ECO:0007669"/>
    <property type="project" value="InterPro"/>
</dbReference>
<evidence type="ECO:0000256" key="1">
    <source>
        <dbReference type="ARBA" id="ARBA00006611"/>
    </source>
</evidence>
<dbReference type="FunFam" id="3.30.450.380:FF:000003">
    <property type="entry name" value="Pilus assembly protein CpaF"/>
    <property type="match status" value="1"/>
</dbReference>
<dbReference type="SUPFAM" id="SSF52540">
    <property type="entry name" value="P-loop containing nucleoside triphosphate hydrolases"/>
    <property type="match status" value="1"/>
</dbReference>
<evidence type="ECO:0000313" key="4">
    <source>
        <dbReference type="EMBL" id="RFC64987.1"/>
    </source>
</evidence>
<keyword evidence="5" id="KW-1185">Reference proteome</keyword>
<reference evidence="4 5" key="1">
    <citation type="submission" date="2018-08" db="EMBL/GenBank/DDBJ databases">
        <title>Fulvimarina sp. 85, whole genome shotgun sequence.</title>
        <authorList>
            <person name="Tuo L."/>
        </authorList>
    </citation>
    <scope>NUCLEOTIDE SEQUENCE [LARGE SCALE GENOMIC DNA]</scope>
    <source>
        <strain evidence="4 5">85</strain>
    </source>
</reference>
<name>A0A371X6Z8_9HYPH</name>
<organism evidence="4 5">
    <name type="scientific">Fulvimarina endophytica</name>
    <dbReference type="NCBI Taxonomy" id="2293836"/>
    <lineage>
        <taxon>Bacteria</taxon>
        <taxon>Pseudomonadati</taxon>
        <taxon>Pseudomonadota</taxon>
        <taxon>Alphaproteobacteria</taxon>
        <taxon>Hyphomicrobiales</taxon>
        <taxon>Aurantimonadaceae</taxon>
        <taxon>Fulvimarina</taxon>
    </lineage>
</organism>
<dbReference type="PANTHER" id="PTHR30486">
    <property type="entry name" value="TWITCHING MOTILITY PROTEIN PILT"/>
    <property type="match status" value="1"/>
</dbReference>
<evidence type="ECO:0000313" key="5">
    <source>
        <dbReference type="Proteomes" id="UP000264310"/>
    </source>
</evidence>
<dbReference type="InterPro" id="IPR027417">
    <property type="entry name" value="P-loop_NTPase"/>
</dbReference>
<proteinExistence type="inferred from homology"/>
<dbReference type="FunFam" id="3.40.50.300:FF:000521">
    <property type="entry name" value="Type II secretion system protein E"/>
    <property type="match status" value="1"/>
</dbReference>
<comment type="caution">
    <text evidence="4">The sequence shown here is derived from an EMBL/GenBank/DDBJ whole genome shotgun (WGS) entry which is preliminary data.</text>
</comment>